<name>A0AAE3NJ36_RALSL</name>
<dbReference type="Pfam" id="PF13561">
    <property type="entry name" value="adh_short_C2"/>
    <property type="match status" value="1"/>
</dbReference>
<dbReference type="Gene3D" id="3.40.50.720">
    <property type="entry name" value="NAD(P)-binding Rossmann-like Domain"/>
    <property type="match status" value="1"/>
</dbReference>
<dbReference type="InterPro" id="IPR002347">
    <property type="entry name" value="SDR_fam"/>
</dbReference>
<dbReference type="Proteomes" id="UP001143674">
    <property type="component" value="Unassembled WGS sequence"/>
</dbReference>
<accession>A0AAE3NJ36</accession>
<reference evidence="2" key="1">
    <citation type="submission" date="2021-09" db="EMBL/GenBank/DDBJ databases">
        <title>Genomic analysis of Ralstonia spp.</title>
        <authorList>
            <person name="Aburjaile F."/>
            <person name="Ariute J.C."/>
            <person name="Pais A.K.L."/>
            <person name="Albuquerque G.M.R."/>
            <person name="Silva A.M.F."/>
            <person name="Brenig B."/>
            <person name="Azevedo V."/>
            <person name="Matiuzzi M."/>
            <person name="Ramos R."/>
            <person name="Goes-Neto A."/>
            <person name="Soares S."/>
            <person name="Iseppon A.M.B."/>
            <person name="Souza E."/>
            <person name="Gama M."/>
        </authorList>
    </citation>
    <scope>NUCLEOTIDE SEQUENCE</scope>
    <source>
        <strain evidence="2">B4</strain>
    </source>
</reference>
<dbReference type="GO" id="GO:0016616">
    <property type="term" value="F:oxidoreductase activity, acting on the CH-OH group of donors, NAD or NADP as acceptor"/>
    <property type="evidence" value="ECO:0007669"/>
    <property type="project" value="TreeGrafter"/>
</dbReference>
<dbReference type="EMBL" id="JAIVEX010000006">
    <property type="protein sequence ID" value="MDB0522661.1"/>
    <property type="molecule type" value="Genomic_DNA"/>
</dbReference>
<gene>
    <name evidence="2" type="ORF">LBW55_13740</name>
</gene>
<dbReference type="RefSeq" id="WP_184850038.1">
    <property type="nucleotide sequence ID" value="NZ_JABZEH010000001.1"/>
</dbReference>
<dbReference type="FunFam" id="3.40.50.720:FF:000084">
    <property type="entry name" value="Short-chain dehydrogenase reductase"/>
    <property type="match status" value="1"/>
</dbReference>
<dbReference type="PANTHER" id="PTHR42760">
    <property type="entry name" value="SHORT-CHAIN DEHYDROGENASES/REDUCTASES FAMILY MEMBER"/>
    <property type="match status" value="1"/>
</dbReference>
<dbReference type="AlphaFoldDB" id="A0AAE3NJ36"/>
<evidence type="ECO:0000256" key="1">
    <source>
        <dbReference type="ARBA" id="ARBA00006484"/>
    </source>
</evidence>
<comment type="caution">
    <text evidence="2">The sequence shown here is derived from an EMBL/GenBank/DDBJ whole genome shotgun (WGS) entry which is preliminary data.</text>
</comment>
<dbReference type="InterPro" id="IPR036291">
    <property type="entry name" value="NAD(P)-bd_dom_sf"/>
</dbReference>
<evidence type="ECO:0000313" key="2">
    <source>
        <dbReference type="EMBL" id="MDB0522661.1"/>
    </source>
</evidence>
<proteinExistence type="inferred from homology"/>
<organism evidence="2 3">
    <name type="scientific">Ralstonia solanacearum</name>
    <name type="common">Pseudomonas solanacearum</name>
    <dbReference type="NCBI Taxonomy" id="305"/>
    <lineage>
        <taxon>Bacteria</taxon>
        <taxon>Pseudomonadati</taxon>
        <taxon>Pseudomonadota</taxon>
        <taxon>Betaproteobacteria</taxon>
        <taxon>Burkholderiales</taxon>
        <taxon>Burkholderiaceae</taxon>
        <taxon>Ralstonia</taxon>
        <taxon>Ralstonia solanacearum species complex</taxon>
    </lineage>
</organism>
<comment type="similarity">
    <text evidence="1">Belongs to the short-chain dehydrogenases/reductases (SDR) family.</text>
</comment>
<sequence>MLGSPTVLPSVPMTTSTPRTVLITGAAGNLGRAVAQAFADQGDRLVLADLQMERLADAFGASDARRLLVAVDLLDRAATQAAVADAQARFGPIGVLCHLAGGFRMGEPLHETPDATWDFLLDLNARTLIHIASAVVPPMLAAGGGKIVTVGANVAGKGLAHMGPYIAAKSSVIRLTEAMSAELRERGIRVNCVLPSIIDTPENRAAMPDADPGRWVDPRDLASVIVFLASDAARAIHGAAVPVVGLS</sequence>
<dbReference type="SUPFAM" id="SSF51735">
    <property type="entry name" value="NAD(P)-binding Rossmann-fold domains"/>
    <property type="match status" value="1"/>
</dbReference>
<protein>
    <submittedName>
        <fullName evidence="2">SDR family oxidoreductase</fullName>
    </submittedName>
</protein>
<evidence type="ECO:0000313" key="3">
    <source>
        <dbReference type="Proteomes" id="UP001143674"/>
    </source>
</evidence>
<dbReference type="PRINTS" id="PR00081">
    <property type="entry name" value="GDHRDH"/>
</dbReference>